<dbReference type="AlphaFoldDB" id="A0A133KNE0"/>
<dbReference type="Proteomes" id="UP000070376">
    <property type="component" value="Unassembled WGS sequence"/>
</dbReference>
<dbReference type="PATRIC" id="fig|1398.22.peg.2193"/>
<dbReference type="EMBL" id="LRPN01000083">
    <property type="protein sequence ID" value="KWZ81036.1"/>
    <property type="molecule type" value="Genomic_DNA"/>
</dbReference>
<accession>A0A133KNE0</accession>
<dbReference type="RefSeq" id="WP_017553116.1">
    <property type="nucleotide sequence ID" value="NZ_CP068054.1"/>
</dbReference>
<protein>
    <submittedName>
        <fullName evidence="1">Uncharacterized protein</fullName>
    </submittedName>
</protein>
<sequence>MKTVHYYENQQHILSQLVNRVPVCGQDIRIKGRNGKIKDILEITENVYRVQVQFEPAAKKRTVTVDNKKKRR</sequence>
<evidence type="ECO:0000313" key="3">
    <source>
        <dbReference type="Proteomes" id="UP000070376"/>
    </source>
</evidence>
<dbReference type="Proteomes" id="UP001223084">
    <property type="component" value="Unassembled WGS sequence"/>
</dbReference>
<evidence type="ECO:0000313" key="2">
    <source>
        <dbReference type="EMBL" id="MDL5040758.1"/>
    </source>
</evidence>
<reference evidence="3" key="1">
    <citation type="submission" date="2016-01" db="EMBL/GenBank/DDBJ databases">
        <authorList>
            <person name="Mitreva M."/>
            <person name="Pepin K.H."/>
            <person name="Mihindukulasuriya K.A."/>
            <person name="Fulton R."/>
            <person name="Fronick C."/>
            <person name="O'Laughlin M."/>
            <person name="Miner T."/>
            <person name="Herter B."/>
            <person name="Rosa B.A."/>
            <person name="Cordes M."/>
            <person name="Tomlinson C."/>
            <person name="Wollam A."/>
            <person name="Palsikar V.B."/>
            <person name="Mardis E.R."/>
            <person name="Wilson R.K."/>
        </authorList>
    </citation>
    <scope>NUCLEOTIDE SEQUENCE [LARGE SCALE GENOMIC DNA]</scope>
    <source>
        <strain evidence="3">GED7749B</strain>
    </source>
</reference>
<reference evidence="1" key="2">
    <citation type="submission" date="2016-01" db="EMBL/GenBank/DDBJ databases">
        <authorList>
            <person name="Oliw E.H."/>
        </authorList>
    </citation>
    <scope>NUCLEOTIDE SEQUENCE [LARGE SCALE GENOMIC DNA]</scope>
    <source>
        <strain evidence="1">GED7749B</strain>
    </source>
</reference>
<proteinExistence type="predicted"/>
<dbReference type="EMBL" id="JASUZX010000001">
    <property type="protein sequence ID" value="MDL5040758.1"/>
    <property type="molecule type" value="Genomic_DNA"/>
</dbReference>
<gene>
    <name evidence="1" type="ORF">HMPREF3213_02189</name>
    <name evidence="2" type="ORF">QN341_06645</name>
</gene>
<name>A0A133KNE0_HEYCO</name>
<reference evidence="2" key="3">
    <citation type="submission" date="2023-06" db="EMBL/GenBank/DDBJ databases">
        <title>Probiogenomic evaluation and L lactic producing Weizmannia coaggulans BKMTCR2-2 from tree bark.</title>
        <authorList>
            <person name="Mahittikon J."/>
            <person name="Tanasupawat S."/>
        </authorList>
    </citation>
    <scope>NUCLEOTIDE SEQUENCE</scope>
    <source>
        <strain evidence="2">BKMTCR2-2</strain>
    </source>
</reference>
<organism evidence="1 3">
    <name type="scientific">Heyndrickxia coagulans</name>
    <name type="common">Weizmannia coagulans</name>
    <dbReference type="NCBI Taxonomy" id="1398"/>
    <lineage>
        <taxon>Bacteria</taxon>
        <taxon>Bacillati</taxon>
        <taxon>Bacillota</taxon>
        <taxon>Bacilli</taxon>
        <taxon>Bacillales</taxon>
        <taxon>Bacillaceae</taxon>
        <taxon>Heyndrickxia</taxon>
    </lineage>
</organism>
<comment type="caution">
    <text evidence="1">The sequence shown here is derived from an EMBL/GenBank/DDBJ whole genome shotgun (WGS) entry which is preliminary data.</text>
</comment>
<dbReference type="GeneID" id="29813175"/>
<evidence type="ECO:0000313" key="1">
    <source>
        <dbReference type="EMBL" id="KWZ81036.1"/>
    </source>
</evidence>